<dbReference type="EMBL" id="JBBPFD010000011">
    <property type="protein sequence ID" value="KAK7906728.1"/>
    <property type="molecule type" value="Genomic_DNA"/>
</dbReference>
<organism evidence="2 3">
    <name type="scientific">Mugilogobius chulae</name>
    <name type="common">yellowstripe goby</name>
    <dbReference type="NCBI Taxonomy" id="88201"/>
    <lineage>
        <taxon>Eukaryota</taxon>
        <taxon>Metazoa</taxon>
        <taxon>Chordata</taxon>
        <taxon>Craniata</taxon>
        <taxon>Vertebrata</taxon>
        <taxon>Euteleostomi</taxon>
        <taxon>Actinopterygii</taxon>
        <taxon>Neopterygii</taxon>
        <taxon>Teleostei</taxon>
        <taxon>Neoteleostei</taxon>
        <taxon>Acanthomorphata</taxon>
        <taxon>Gobiaria</taxon>
        <taxon>Gobiiformes</taxon>
        <taxon>Gobioidei</taxon>
        <taxon>Gobiidae</taxon>
        <taxon>Gobionellinae</taxon>
        <taxon>Mugilogobius</taxon>
    </lineage>
</organism>
<evidence type="ECO:0000313" key="3">
    <source>
        <dbReference type="Proteomes" id="UP001460270"/>
    </source>
</evidence>
<dbReference type="Proteomes" id="UP001460270">
    <property type="component" value="Unassembled WGS sequence"/>
</dbReference>
<reference evidence="3" key="1">
    <citation type="submission" date="2024-04" db="EMBL/GenBank/DDBJ databases">
        <title>Salinicola lusitanus LLJ914,a marine bacterium isolated from the Okinawa Trough.</title>
        <authorList>
            <person name="Li J."/>
        </authorList>
    </citation>
    <scope>NUCLEOTIDE SEQUENCE [LARGE SCALE GENOMIC DNA]</scope>
</reference>
<keyword evidence="3" id="KW-1185">Reference proteome</keyword>
<feature type="compositionally biased region" description="Basic and acidic residues" evidence="1">
    <location>
        <begin position="28"/>
        <end position="46"/>
    </location>
</feature>
<proteinExistence type="predicted"/>
<gene>
    <name evidence="2" type="ORF">WMY93_015340</name>
</gene>
<accession>A0AAW0P1Z4</accession>
<feature type="compositionally biased region" description="Basic and acidic residues" evidence="1">
    <location>
        <begin position="54"/>
        <end position="72"/>
    </location>
</feature>
<protein>
    <submittedName>
        <fullName evidence="2">Uncharacterized protein</fullName>
    </submittedName>
</protein>
<feature type="compositionally biased region" description="Basic and acidic residues" evidence="1">
    <location>
        <begin position="1"/>
        <end position="21"/>
    </location>
</feature>
<comment type="caution">
    <text evidence="2">The sequence shown here is derived from an EMBL/GenBank/DDBJ whole genome shotgun (WGS) entry which is preliminary data.</text>
</comment>
<dbReference type="AlphaFoldDB" id="A0AAW0P1Z4"/>
<evidence type="ECO:0000256" key="1">
    <source>
        <dbReference type="SAM" id="MobiDB-lite"/>
    </source>
</evidence>
<evidence type="ECO:0000313" key="2">
    <source>
        <dbReference type="EMBL" id="KAK7906728.1"/>
    </source>
</evidence>
<sequence length="188" mass="22279">MSESEKEREKRVRGSKKEREKGRRKRREGGEREKKEEQEKERERERRRGKRWRKGEGEERERARKERSDRREGGKRRKRKEGRIGRAAVREGPLQQQEFYTLKEGFESRSGYHTFVTKKLYETYLKAPHRKGERRRPIAVGGQDVVVQPGEVVFLNGSESQAIGDDIESYSWSLEQGDPRVSMELAKC</sequence>
<name>A0AAW0P1Z4_9GOBI</name>
<feature type="region of interest" description="Disordered" evidence="1">
    <location>
        <begin position="1"/>
        <end position="92"/>
    </location>
</feature>